<sequence>DKIIALRKSIQPTRAGKDGGHPRRAHPTEPDTMEVTQRKEIQDVPVMRGIMVAWNWVKENQKHFAGKVIPPDIISMDEDDAAMAITMQELFMTTHDMDRDEDEIQSPFIFIFSNKDDMEFFMHEIRDKRDIRVSCMCNTD</sequence>
<reference evidence="2" key="1">
    <citation type="submission" date="2016-05" db="EMBL/GenBank/DDBJ databases">
        <authorList>
            <person name="Lavstsen T."/>
            <person name="Jespersen J.S."/>
        </authorList>
    </citation>
    <scope>NUCLEOTIDE SEQUENCE</scope>
    <source>
        <tissue evidence="2">Brain</tissue>
    </source>
</reference>
<feature type="compositionally biased region" description="Basic and acidic residues" evidence="1">
    <location>
        <begin position="15"/>
        <end position="29"/>
    </location>
</feature>
<protein>
    <submittedName>
        <fullName evidence="2">Si:ch211-209j12.2</fullName>
    </submittedName>
</protein>
<evidence type="ECO:0000256" key="1">
    <source>
        <dbReference type="SAM" id="MobiDB-lite"/>
    </source>
</evidence>
<reference evidence="2" key="2">
    <citation type="submission" date="2016-06" db="EMBL/GenBank/DDBJ databases">
        <title>The genome of a short-lived fish provides insights into sex chromosome evolution and the genetic control of aging.</title>
        <authorList>
            <person name="Reichwald K."/>
            <person name="Felder M."/>
            <person name="Petzold A."/>
            <person name="Koch P."/>
            <person name="Groth M."/>
            <person name="Platzer M."/>
        </authorList>
    </citation>
    <scope>NUCLEOTIDE SEQUENCE</scope>
    <source>
        <tissue evidence="2">Brain</tissue>
    </source>
</reference>
<accession>A0A1A8NWT1</accession>
<dbReference type="AlphaFoldDB" id="A0A1A8NWT1"/>
<dbReference type="EMBL" id="HAEI01000829">
    <property type="protein sequence ID" value="SBR73495.1"/>
    <property type="molecule type" value="Transcribed_RNA"/>
</dbReference>
<feature type="non-terminal residue" evidence="2">
    <location>
        <position position="1"/>
    </location>
</feature>
<evidence type="ECO:0000313" key="2">
    <source>
        <dbReference type="EMBL" id="SBR73495.1"/>
    </source>
</evidence>
<organism evidence="2">
    <name type="scientific">Nothobranchius rachovii</name>
    <name type="common">bluefin notho</name>
    <dbReference type="NCBI Taxonomy" id="451742"/>
    <lineage>
        <taxon>Eukaryota</taxon>
        <taxon>Metazoa</taxon>
        <taxon>Chordata</taxon>
        <taxon>Craniata</taxon>
        <taxon>Vertebrata</taxon>
        <taxon>Euteleostomi</taxon>
        <taxon>Actinopterygii</taxon>
        <taxon>Neopterygii</taxon>
        <taxon>Teleostei</taxon>
        <taxon>Neoteleostei</taxon>
        <taxon>Acanthomorphata</taxon>
        <taxon>Ovalentaria</taxon>
        <taxon>Atherinomorphae</taxon>
        <taxon>Cyprinodontiformes</taxon>
        <taxon>Nothobranchiidae</taxon>
        <taxon>Nothobranchius</taxon>
    </lineage>
</organism>
<feature type="region of interest" description="Disordered" evidence="1">
    <location>
        <begin position="8"/>
        <end position="34"/>
    </location>
</feature>
<name>A0A1A8NWT1_9TELE</name>
<gene>
    <name evidence="2" type="primary">SI:CH211-209J12.2</name>
</gene>
<proteinExistence type="predicted"/>